<evidence type="ECO:0000256" key="5">
    <source>
        <dbReference type="ARBA" id="ARBA00023242"/>
    </source>
</evidence>
<keyword evidence="2" id="KW-0479">Metal-binding</keyword>
<evidence type="ECO:0000256" key="4">
    <source>
        <dbReference type="ARBA" id="ARBA00023163"/>
    </source>
</evidence>
<reference evidence="6 7" key="1">
    <citation type="journal article" date="2023" name="IMA Fungus">
        <title>Comparative genomic study of the Penicillium genus elucidates a diverse pangenome and 15 lateral gene transfer events.</title>
        <authorList>
            <person name="Petersen C."/>
            <person name="Sorensen T."/>
            <person name="Nielsen M.R."/>
            <person name="Sondergaard T.E."/>
            <person name="Sorensen J.L."/>
            <person name="Fitzpatrick D.A."/>
            <person name="Frisvad J.C."/>
            <person name="Nielsen K.L."/>
        </authorList>
    </citation>
    <scope>NUCLEOTIDE SEQUENCE [LARGE SCALE GENOMIC DNA]</scope>
    <source>
        <strain evidence="6 7">IBT 35679</strain>
    </source>
</reference>
<accession>A0AAD6GAL3</accession>
<keyword evidence="5" id="KW-0539">Nucleus</keyword>
<name>A0AAD6GAL3_9EURO</name>
<gene>
    <name evidence="6" type="ORF">N7494_013006</name>
</gene>
<sequence>MYVDKCPPADFSLLVLAMYLVTLDPSDDSRKQITPPQTLYLDLRMSFTRVQILITASTRLIQTGLLLAAYDYACGRPHAAYISIGTCVRMASILGIDRYNRLSEPMNGNPATGIRTLETQNMYWAMIMLERLVLYECPFDHLKPALDFPSPETQLPSDLISPTYVHSHSSPDVGQSATVGDLHSANVGSFGRQIQAISFLVQVLKVTDDSNAIPLSELIKLDEKLRGFLTILMSQCPAKHQCGANGVMIRSLVRLHQYILKRPCTPGHPEAKIQEQSHAALDTLARMMIEVAHDHLKRFVPGKIDSLPLSCSYNMRSMMDLMEDRWGHISSKHPPKGLEAFVALHEAVCKRWRSSLEH</sequence>
<keyword evidence="3" id="KW-0805">Transcription regulation</keyword>
<organism evidence="6 7">
    <name type="scientific">Penicillium frequentans</name>
    <dbReference type="NCBI Taxonomy" id="3151616"/>
    <lineage>
        <taxon>Eukaryota</taxon>
        <taxon>Fungi</taxon>
        <taxon>Dikarya</taxon>
        <taxon>Ascomycota</taxon>
        <taxon>Pezizomycotina</taxon>
        <taxon>Eurotiomycetes</taxon>
        <taxon>Eurotiomycetidae</taxon>
        <taxon>Eurotiales</taxon>
        <taxon>Aspergillaceae</taxon>
        <taxon>Penicillium</taxon>
    </lineage>
</organism>
<dbReference type="PANTHER" id="PTHR47338:SF20">
    <property type="entry name" value="ZN(II)2CYS6 TRANSCRIPTION FACTOR (EUROFUNG)"/>
    <property type="match status" value="1"/>
</dbReference>
<dbReference type="CDD" id="cd12148">
    <property type="entry name" value="fungal_TF_MHR"/>
    <property type="match status" value="1"/>
</dbReference>
<dbReference type="GO" id="GO:0000981">
    <property type="term" value="F:DNA-binding transcription factor activity, RNA polymerase II-specific"/>
    <property type="evidence" value="ECO:0007669"/>
    <property type="project" value="InterPro"/>
</dbReference>
<dbReference type="AlphaFoldDB" id="A0AAD6GAL3"/>
<keyword evidence="4" id="KW-0804">Transcription</keyword>
<evidence type="ECO:0000313" key="7">
    <source>
        <dbReference type="Proteomes" id="UP001220324"/>
    </source>
</evidence>
<evidence type="ECO:0000256" key="1">
    <source>
        <dbReference type="ARBA" id="ARBA00004123"/>
    </source>
</evidence>
<comment type="subcellular location">
    <subcellularLocation>
        <location evidence="1">Nucleus</location>
    </subcellularLocation>
</comment>
<evidence type="ECO:0000256" key="2">
    <source>
        <dbReference type="ARBA" id="ARBA00022723"/>
    </source>
</evidence>
<dbReference type="PANTHER" id="PTHR47338">
    <property type="entry name" value="ZN(II)2CYS6 TRANSCRIPTION FACTOR (EUROFUNG)-RELATED"/>
    <property type="match status" value="1"/>
</dbReference>
<dbReference type="Proteomes" id="UP001220324">
    <property type="component" value="Unassembled WGS sequence"/>
</dbReference>
<proteinExistence type="predicted"/>
<dbReference type="EMBL" id="JAQIZZ010000008">
    <property type="protein sequence ID" value="KAJ5526356.1"/>
    <property type="molecule type" value="Genomic_DNA"/>
</dbReference>
<dbReference type="GO" id="GO:0046872">
    <property type="term" value="F:metal ion binding"/>
    <property type="evidence" value="ECO:0007669"/>
    <property type="project" value="UniProtKB-KW"/>
</dbReference>
<dbReference type="InterPro" id="IPR050815">
    <property type="entry name" value="TF_fung"/>
</dbReference>
<comment type="caution">
    <text evidence="6">The sequence shown here is derived from an EMBL/GenBank/DDBJ whole genome shotgun (WGS) entry which is preliminary data.</text>
</comment>
<evidence type="ECO:0000256" key="3">
    <source>
        <dbReference type="ARBA" id="ARBA00023015"/>
    </source>
</evidence>
<keyword evidence="7" id="KW-1185">Reference proteome</keyword>
<dbReference type="GO" id="GO:0005634">
    <property type="term" value="C:nucleus"/>
    <property type="evidence" value="ECO:0007669"/>
    <property type="project" value="UniProtKB-SubCell"/>
</dbReference>
<evidence type="ECO:0008006" key="8">
    <source>
        <dbReference type="Google" id="ProtNLM"/>
    </source>
</evidence>
<protein>
    <recommendedName>
        <fullName evidence="8">Transcription factor domain-containing protein</fullName>
    </recommendedName>
</protein>
<evidence type="ECO:0000313" key="6">
    <source>
        <dbReference type="EMBL" id="KAJ5526356.1"/>
    </source>
</evidence>